<evidence type="ECO:0000259" key="4">
    <source>
        <dbReference type="Pfam" id="PF04536"/>
    </source>
</evidence>
<gene>
    <name evidence="5" type="ORF">SAMEA3906487_01112</name>
</gene>
<feature type="domain" description="TPM" evidence="4">
    <location>
        <begin position="42"/>
        <end position="165"/>
    </location>
</feature>
<dbReference type="eggNOG" id="COG1512">
    <property type="taxonomic scope" value="Bacteria"/>
</dbReference>
<feature type="signal peptide" evidence="3">
    <location>
        <begin position="1"/>
        <end position="29"/>
    </location>
</feature>
<name>A0A157MMH8_9BORD</name>
<feature type="transmembrane region" description="Helical" evidence="2">
    <location>
        <begin position="192"/>
        <end position="215"/>
    </location>
</feature>
<dbReference type="STRING" id="123899.SAMEA3906487_01112"/>
<dbReference type="PANTHER" id="PTHR30373:SF2">
    <property type="entry name" value="UPF0603 PROTEIN YGCG"/>
    <property type="match status" value="1"/>
</dbReference>
<reference evidence="5 6" key="1">
    <citation type="submission" date="2016-04" db="EMBL/GenBank/DDBJ databases">
        <authorList>
            <consortium name="Pathogen Informatics"/>
        </authorList>
    </citation>
    <scope>NUCLEOTIDE SEQUENCE [LARGE SCALE GENOMIC DNA]</scope>
    <source>
        <strain evidence="5 6">H044680328</strain>
    </source>
</reference>
<evidence type="ECO:0000313" key="5">
    <source>
        <dbReference type="EMBL" id="SAI68151.1"/>
    </source>
</evidence>
<dbReference type="Pfam" id="PF04536">
    <property type="entry name" value="TPM_phosphatase"/>
    <property type="match status" value="1"/>
</dbReference>
<organism evidence="5 6">
    <name type="scientific">Bordetella trematum</name>
    <dbReference type="NCBI Taxonomy" id="123899"/>
    <lineage>
        <taxon>Bacteria</taxon>
        <taxon>Pseudomonadati</taxon>
        <taxon>Pseudomonadota</taxon>
        <taxon>Betaproteobacteria</taxon>
        <taxon>Burkholderiales</taxon>
        <taxon>Alcaligenaceae</taxon>
        <taxon>Bordetella</taxon>
    </lineage>
</organism>
<feature type="region of interest" description="Disordered" evidence="1">
    <location>
        <begin position="279"/>
        <end position="300"/>
    </location>
</feature>
<keyword evidence="2" id="KW-0812">Transmembrane</keyword>
<keyword evidence="2" id="KW-0472">Membrane</keyword>
<keyword evidence="3" id="KW-0732">Signal</keyword>
<accession>A0A157MMH8</accession>
<dbReference type="Proteomes" id="UP000076825">
    <property type="component" value="Chromosome 1"/>
</dbReference>
<dbReference type="InterPro" id="IPR007621">
    <property type="entry name" value="TPM_dom"/>
</dbReference>
<dbReference type="AlphaFoldDB" id="A0A157MMH8"/>
<feature type="chain" id="PRO_5009816511" evidence="3">
    <location>
        <begin position="30"/>
        <end position="300"/>
    </location>
</feature>
<evidence type="ECO:0000256" key="1">
    <source>
        <dbReference type="SAM" id="MobiDB-lite"/>
    </source>
</evidence>
<proteinExistence type="predicted"/>
<evidence type="ECO:0000256" key="2">
    <source>
        <dbReference type="SAM" id="Phobius"/>
    </source>
</evidence>
<dbReference type="Gene3D" id="3.10.310.50">
    <property type="match status" value="1"/>
</dbReference>
<dbReference type="RefSeq" id="WP_033534325.1">
    <property type="nucleotide sequence ID" value="NZ_CP016340.1"/>
</dbReference>
<evidence type="ECO:0000313" key="6">
    <source>
        <dbReference type="Proteomes" id="UP000076825"/>
    </source>
</evidence>
<dbReference type="PANTHER" id="PTHR30373">
    <property type="entry name" value="UPF0603 PROTEIN YGCG"/>
    <property type="match status" value="1"/>
</dbReference>
<sequence length="300" mass="30115">MILVARRSLLGMLFGLLACLLMAGGPAGAAVETPVPALTQRVTDLTGTLAPAQRQALDEELAALQARKGAQLAVLIVPTTGAESIEQFATRVFEQWRLGRGKIDDGVLFVVAKDDRAMRIEVGYGLEGAISDVLAGRIIREQVIPHFRQDDYAAGIQAGVQALIALIDGESLPPPPPQESQASSGGSLWENLLDVGLFLLVVLVAAPPLVGGLFAGVASAFVSGSLLVGLGAGVGVAALSWILGLTGLKRALRNRRGGGGGGRGGGGFGGGFGGGRSSGGGGGFSGGGGRSGGGGASGRW</sequence>
<feature type="transmembrane region" description="Helical" evidence="2">
    <location>
        <begin position="221"/>
        <end position="246"/>
    </location>
</feature>
<dbReference type="KEGG" id="btrm:SAMEA390648701112"/>
<evidence type="ECO:0000256" key="3">
    <source>
        <dbReference type="SAM" id="SignalP"/>
    </source>
</evidence>
<dbReference type="PATRIC" id="fig|123899.6.peg.1090"/>
<dbReference type="EMBL" id="LT546645">
    <property type="protein sequence ID" value="SAI68151.1"/>
    <property type="molecule type" value="Genomic_DNA"/>
</dbReference>
<dbReference type="GeneID" id="56587483"/>
<keyword evidence="2" id="KW-1133">Transmembrane helix</keyword>
<keyword evidence="6" id="KW-1185">Reference proteome</keyword>
<protein>
    <submittedName>
        <fullName evidence="5">Membrane protein</fullName>
    </submittedName>
</protein>
<dbReference type="PROSITE" id="PS51257">
    <property type="entry name" value="PROKAR_LIPOPROTEIN"/>
    <property type="match status" value="1"/>
</dbReference>